<keyword evidence="1" id="KW-0472">Membrane</keyword>
<keyword evidence="1" id="KW-0812">Transmembrane</keyword>
<protein>
    <submittedName>
        <fullName evidence="2">Membrane protein</fullName>
    </submittedName>
</protein>
<dbReference type="AlphaFoldDB" id="A0A074JK57"/>
<dbReference type="Pfam" id="PF06570">
    <property type="entry name" value="DUF1129"/>
    <property type="match status" value="1"/>
</dbReference>
<sequence length="223" mass="25111">MDIQKLTKKNQEFIHIATNQLIKDGKSDQEIKDILGDIIPELIENQKKGITGRGLLGAPTVWAASFSPEKHQQPEIGKPSKEIPETDKTPWKMWLDTSLFLLAIVAIMNAIFGFSGTQTSYGLTTLLSVSFIGGLAMYTPYHYIYRHNNKPKEERPKWWFSMTIITLSFIAWFALFSLTALLPSYLNPGLSPIVILIIGVIAGVAKYFFKRHYNVQSTYAPAS</sequence>
<dbReference type="EMBL" id="JJMT01000019">
    <property type="protein sequence ID" value="KEO44585.1"/>
    <property type="molecule type" value="Genomic_DNA"/>
</dbReference>
<organism evidence="2 3">
    <name type="scientific">Streptococcus salivarius</name>
    <dbReference type="NCBI Taxonomy" id="1304"/>
    <lineage>
        <taxon>Bacteria</taxon>
        <taxon>Bacillati</taxon>
        <taxon>Bacillota</taxon>
        <taxon>Bacilli</taxon>
        <taxon>Lactobacillales</taxon>
        <taxon>Streptococcaceae</taxon>
        <taxon>Streptococcus</taxon>
    </lineage>
</organism>
<comment type="caution">
    <text evidence="2">The sequence shown here is derived from an EMBL/GenBank/DDBJ whole genome shotgun (WGS) entry which is preliminary data.</text>
</comment>
<keyword evidence="1" id="KW-1133">Transmembrane helix</keyword>
<dbReference type="Proteomes" id="UP000027855">
    <property type="component" value="Unassembled WGS sequence"/>
</dbReference>
<evidence type="ECO:0000313" key="3">
    <source>
        <dbReference type="Proteomes" id="UP000027855"/>
    </source>
</evidence>
<gene>
    <name evidence="2" type="ORF">DL07_04710</name>
</gene>
<feature type="transmembrane region" description="Helical" evidence="1">
    <location>
        <begin position="120"/>
        <end position="138"/>
    </location>
</feature>
<proteinExistence type="predicted"/>
<evidence type="ECO:0000313" key="2">
    <source>
        <dbReference type="EMBL" id="KEO44585.1"/>
    </source>
</evidence>
<evidence type="ECO:0000256" key="1">
    <source>
        <dbReference type="SAM" id="Phobius"/>
    </source>
</evidence>
<dbReference type="InterPro" id="IPR009214">
    <property type="entry name" value="DUF1129"/>
</dbReference>
<reference evidence="2 3" key="1">
    <citation type="submission" date="2014-04" db="EMBL/GenBank/DDBJ databases">
        <title>Variable characteristics of bacteriocin-producing Streptococcus salivarius strains isolated from Malaysian subjects.</title>
        <authorList>
            <person name="Philip K."/>
            <person name="Barbour A."/>
        </authorList>
    </citation>
    <scope>NUCLEOTIDE SEQUENCE [LARGE SCALE GENOMIC DNA]</scope>
    <source>
        <strain evidence="2 3">NU10</strain>
    </source>
</reference>
<dbReference type="RefSeq" id="WP_037602614.1">
    <property type="nucleotide sequence ID" value="NZ_CAJHJP010000001.1"/>
</dbReference>
<feature type="transmembrane region" description="Helical" evidence="1">
    <location>
        <begin position="189"/>
        <end position="209"/>
    </location>
</feature>
<accession>A0A074JK57</accession>
<feature type="transmembrane region" description="Helical" evidence="1">
    <location>
        <begin position="93"/>
        <end position="114"/>
    </location>
</feature>
<name>A0A074JK57_STRSL</name>
<dbReference type="PIRSF" id="PIRSF033111">
    <property type="entry name" value="UCP033111"/>
    <property type="match status" value="1"/>
</dbReference>
<feature type="transmembrane region" description="Helical" evidence="1">
    <location>
        <begin position="158"/>
        <end position="183"/>
    </location>
</feature>